<reference evidence="1" key="1">
    <citation type="journal article" date="2014" name="Front. Microbiol.">
        <title>High frequency of phylogenetically diverse reductive dehalogenase-homologous genes in deep subseafloor sedimentary metagenomes.</title>
        <authorList>
            <person name="Kawai M."/>
            <person name="Futagami T."/>
            <person name="Toyoda A."/>
            <person name="Takaki Y."/>
            <person name="Nishi S."/>
            <person name="Hori S."/>
            <person name="Arai W."/>
            <person name="Tsubouchi T."/>
            <person name="Morono Y."/>
            <person name="Uchiyama I."/>
            <person name="Ito T."/>
            <person name="Fujiyama A."/>
            <person name="Inagaki F."/>
            <person name="Takami H."/>
        </authorList>
    </citation>
    <scope>NUCLEOTIDE SEQUENCE</scope>
    <source>
        <strain evidence="1">Expedition CK06-06</strain>
    </source>
</reference>
<evidence type="ECO:0000313" key="1">
    <source>
        <dbReference type="EMBL" id="GAF90668.1"/>
    </source>
</evidence>
<proteinExistence type="predicted"/>
<comment type="caution">
    <text evidence="1">The sequence shown here is derived from an EMBL/GenBank/DDBJ whole genome shotgun (WGS) entry which is preliminary data.</text>
</comment>
<dbReference type="AlphaFoldDB" id="X0TAX2"/>
<feature type="non-terminal residue" evidence="1">
    <location>
        <position position="1"/>
    </location>
</feature>
<accession>X0TAX2</accession>
<name>X0TAX2_9ZZZZ</name>
<dbReference type="EMBL" id="BARS01016780">
    <property type="protein sequence ID" value="GAF90668.1"/>
    <property type="molecule type" value="Genomic_DNA"/>
</dbReference>
<protein>
    <submittedName>
        <fullName evidence="1">Uncharacterized protein</fullName>
    </submittedName>
</protein>
<sequence length="147" mass="16377">RPEFALVTTESQVTTKTAKLDEKLIVTQRAGQQYVIDTEVTLNDFDLLSNIKIGISSTGILQTMINIMYNQFETSSCILISQFGVAGIDGNLYIKQTNVVSKETEGESIIKLNFILSVDPPKPKKKGETKITPVEDATQKIIDKFYQ</sequence>
<gene>
    <name evidence="1" type="ORF">S01H1_27541</name>
</gene>
<organism evidence="1">
    <name type="scientific">marine sediment metagenome</name>
    <dbReference type="NCBI Taxonomy" id="412755"/>
    <lineage>
        <taxon>unclassified sequences</taxon>
        <taxon>metagenomes</taxon>
        <taxon>ecological metagenomes</taxon>
    </lineage>
</organism>